<accession>A0ACB9L0B4</accession>
<organism evidence="1 2">
    <name type="scientific">Melastoma candidum</name>
    <dbReference type="NCBI Taxonomy" id="119954"/>
    <lineage>
        <taxon>Eukaryota</taxon>
        <taxon>Viridiplantae</taxon>
        <taxon>Streptophyta</taxon>
        <taxon>Embryophyta</taxon>
        <taxon>Tracheophyta</taxon>
        <taxon>Spermatophyta</taxon>
        <taxon>Magnoliopsida</taxon>
        <taxon>eudicotyledons</taxon>
        <taxon>Gunneridae</taxon>
        <taxon>Pentapetalae</taxon>
        <taxon>rosids</taxon>
        <taxon>malvids</taxon>
        <taxon>Myrtales</taxon>
        <taxon>Melastomataceae</taxon>
        <taxon>Melastomatoideae</taxon>
        <taxon>Melastomateae</taxon>
        <taxon>Melastoma</taxon>
    </lineage>
</organism>
<reference evidence="2" key="1">
    <citation type="journal article" date="2023" name="Front. Plant Sci.">
        <title>Chromosomal-level genome assembly of Melastoma candidum provides insights into trichome evolution.</title>
        <authorList>
            <person name="Zhong Y."/>
            <person name="Wu W."/>
            <person name="Sun C."/>
            <person name="Zou P."/>
            <person name="Liu Y."/>
            <person name="Dai S."/>
            <person name="Zhou R."/>
        </authorList>
    </citation>
    <scope>NUCLEOTIDE SEQUENCE [LARGE SCALE GENOMIC DNA]</scope>
</reference>
<sequence length="147" mass="16289">MEEACEVNVASRIARQYARRTRKVFELGADIVSAPLDFGPLPQLSPDQYNPLSRRGSGKEAENKNPEKEGKDKRGHRDSVAIMASIEFRSPQKTKNSSSPSPPPNPDPRSIPAFDCRCKEKNFHLSSPEGTDTCRPCTLDSLISALY</sequence>
<dbReference type="Proteomes" id="UP001057402">
    <property type="component" value="Chromosome 12"/>
</dbReference>
<name>A0ACB9L0B4_9MYRT</name>
<gene>
    <name evidence="1" type="ORF">MLD38_038884</name>
</gene>
<comment type="caution">
    <text evidence="1">The sequence shown here is derived from an EMBL/GenBank/DDBJ whole genome shotgun (WGS) entry which is preliminary data.</text>
</comment>
<keyword evidence="2" id="KW-1185">Reference proteome</keyword>
<dbReference type="EMBL" id="CM042891">
    <property type="protein sequence ID" value="KAI4303229.1"/>
    <property type="molecule type" value="Genomic_DNA"/>
</dbReference>
<proteinExistence type="predicted"/>
<evidence type="ECO:0000313" key="2">
    <source>
        <dbReference type="Proteomes" id="UP001057402"/>
    </source>
</evidence>
<protein>
    <submittedName>
        <fullName evidence="1">Uncharacterized protein</fullName>
    </submittedName>
</protein>
<evidence type="ECO:0000313" key="1">
    <source>
        <dbReference type="EMBL" id="KAI4303229.1"/>
    </source>
</evidence>